<evidence type="ECO:0000256" key="1">
    <source>
        <dbReference type="SAM" id="MobiDB-lite"/>
    </source>
</evidence>
<sequence length="77" mass="8284">MTNVQQPEMRRNERTPLVQDSKGPRPGEPSRVRGGDGRRIPPEQVSPYGPAARPVAEDPDERAAGRSRARPVAGGTG</sequence>
<feature type="region of interest" description="Disordered" evidence="1">
    <location>
        <begin position="1"/>
        <end position="77"/>
    </location>
</feature>
<evidence type="ECO:0000313" key="3">
    <source>
        <dbReference type="Proteomes" id="UP000638560"/>
    </source>
</evidence>
<accession>A0ABS0GY04</accession>
<comment type="caution">
    <text evidence="2">The sequence shown here is derived from an EMBL/GenBank/DDBJ whole genome shotgun (WGS) entry which is preliminary data.</text>
</comment>
<keyword evidence="3" id="KW-1185">Reference proteome</keyword>
<evidence type="ECO:0000313" key="2">
    <source>
        <dbReference type="EMBL" id="MBF9131055.1"/>
    </source>
</evidence>
<reference evidence="2 3" key="1">
    <citation type="submission" date="2020-11" db="EMBL/GenBank/DDBJ databases">
        <title>A novel isolate from a Black sea contaminated sediment with potential to produce alkanes: Plantactinospora alkalitolerans sp. nov.</title>
        <authorList>
            <person name="Carro L."/>
            <person name="Veyisoglu A."/>
            <person name="Guven K."/>
            <person name="Schumann P."/>
            <person name="Klenk H.-P."/>
            <person name="Sahin N."/>
        </authorList>
    </citation>
    <scope>NUCLEOTIDE SEQUENCE [LARGE SCALE GENOMIC DNA]</scope>
    <source>
        <strain evidence="2 3">S1510</strain>
    </source>
</reference>
<gene>
    <name evidence="2" type="ORF">I0C86_19130</name>
</gene>
<organism evidence="2 3">
    <name type="scientific">Plantactinospora alkalitolerans</name>
    <dbReference type="NCBI Taxonomy" id="2789879"/>
    <lineage>
        <taxon>Bacteria</taxon>
        <taxon>Bacillati</taxon>
        <taxon>Actinomycetota</taxon>
        <taxon>Actinomycetes</taxon>
        <taxon>Micromonosporales</taxon>
        <taxon>Micromonosporaceae</taxon>
        <taxon>Plantactinospora</taxon>
    </lineage>
</organism>
<protein>
    <submittedName>
        <fullName evidence="2">Uncharacterized protein</fullName>
    </submittedName>
</protein>
<proteinExistence type="predicted"/>
<dbReference type="EMBL" id="JADPUN010000177">
    <property type="protein sequence ID" value="MBF9131055.1"/>
    <property type="molecule type" value="Genomic_DNA"/>
</dbReference>
<dbReference type="RefSeq" id="WP_196202612.1">
    <property type="nucleotide sequence ID" value="NZ_JADPUN010000177.1"/>
</dbReference>
<dbReference type="Proteomes" id="UP000638560">
    <property type="component" value="Unassembled WGS sequence"/>
</dbReference>
<name>A0ABS0GY04_9ACTN</name>
<feature type="compositionally biased region" description="Basic and acidic residues" evidence="1">
    <location>
        <begin position="22"/>
        <end position="41"/>
    </location>
</feature>